<evidence type="ECO:0000313" key="2">
    <source>
        <dbReference type="EMBL" id="GBR17351.1"/>
    </source>
</evidence>
<organism evidence="2 3">
    <name type="scientific">Gluconobacter frateurii NRIC 0228</name>
    <dbReference type="NCBI Taxonomy" id="1307946"/>
    <lineage>
        <taxon>Bacteria</taxon>
        <taxon>Pseudomonadati</taxon>
        <taxon>Pseudomonadota</taxon>
        <taxon>Alphaproteobacteria</taxon>
        <taxon>Acetobacterales</taxon>
        <taxon>Acetobacteraceae</taxon>
        <taxon>Gluconobacter</taxon>
    </lineage>
</organism>
<comment type="caution">
    <text evidence="2">The sequence shown here is derived from an EMBL/GenBank/DDBJ whole genome shotgun (WGS) entry which is preliminary data.</text>
</comment>
<dbReference type="EMBL" id="BAQW01000014">
    <property type="protein sequence ID" value="GBR17351.1"/>
    <property type="molecule type" value="Genomic_DNA"/>
</dbReference>
<dbReference type="Proteomes" id="UP001061070">
    <property type="component" value="Unassembled WGS sequence"/>
</dbReference>
<keyword evidence="3" id="KW-1185">Reference proteome</keyword>
<evidence type="ECO:0000259" key="1">
    <source>
        <dbReference type="Pfam" id="PF23343"/>
    </source>
</evidence>
<dbReference type="Pfam" id="PF23343">
    <property type="entry name" value="REP_ORF2-G2P"/>
    <property type="match status" value="1"/>
</dbReference>
<gene>
    <name evidence="2" type="ORF">AA0228_3007</name>
</gene>
<sequence length="451" mass="51927">MQDDVQYAEIDHWIRTTRPDVWRRLLPLHGIYKNEITRKVAENCAFLACFEETEQVAMEVVDWVETLSPDLVSSFDLLSQSYSELKQTQRITGQVLTRKANRLRRNLRRMLELSPEHDRVQKAFDDEKLAASKSFIVVPDRQNPNTGLSAHTLRQWQLRKHYAVTLAIADSLHDFATGFLGYQGLFLTLTLPGEYHACSYEEAKAEISRRWKTVRRKAREKDVLLLGMTALELQDDETPHYHIQLYIDPTQRAWLEEQILQAFPNEIERQSEAIKDIRDVLSVSLYLTKDYGKPETSLTFIGLTRDIRARYTSIYAGKRYGTLSDARIATAHRLIKRKAFGGTALLLMRGFSDERVNRISARHPDFHYVRTGMPRVLTALVHVMHFRTVKDFNTSPVSQTSMVRHQVSAGKTGVHSDFVPTCLNDYQEGVPHIGLPYERLCSRSQPPPTEA</sequence>
<feature type="domain" description="Replication-associated protein ORF2/G2P" evidence="1">
    <location>
        <begin position="185"/>
        <end position="273"/>
    </location>
</feature>
<accession>A0ABQ0QFM7</accession>
<dbReference type="RefSeq" id="WP_244902181.1">
    <property type="nucleotide sequence ID" value="NZ_BAQW01000014.1"/>
</dbReference>
<evidence type="ECO:0000313" key="3">
    <source>
        <dbReference type="Proteomes" id="UP001061070"/>
    </source>
</evidence>
<protein>
    <recommendedName>
        <fullName evidence="1">Replication-associated protein ORF2/G2P domain-containing protein</fullName>
    </recommendedName>
</protein>
<reference evidence="2" key="1">
    <citation type="submission" date="2013-04" db="EMBL/GenBank/DDBJ databases">
        <title>The genome sequencing project of 58 acetic acid bacteria.</title>
        <authorList>
            <person name="Okamoto-Kainuma A."/>
            <person name="Ishikawa M."/>
            <person name="Umino S."/>
            <person name="Koizumi Y."/>
            <person name="Shiwa Y."/>
            <person name="Yoshikawa H."/>
            <person name="Matsutani M."/>
            <person name="Matsushita K."/>
        </authorList>
    </citation>
    <scope>NUCLEOTIDE SEQUENCE</scope>
    <source>
        <strain evidence="2">NRIC 0228</strain>
    </source>
</reference>
<proteinExistence type="predicted"/>
<dbReference type="InterPro" id="IPR056906">
    <property type="entry name" value="ORF2/G2P_dom"/>
</dbReference>
<name>A0ABQ0QFM7_9PROT</name>